<dbReference type="Proteomes" id="UP000202966">
    <property type="component" value="Segment"/>
</dbReference>
<organism evidence="1 2">
    <name type="scientific">Brevibacillus phage Osiris</name>
    <dbReference type="NCBI Taxonomy" id="1691955"/>
    <lineage>
        <taxon>Viruses</taxon>
        <taxon>Duplodnaviria</taxon>
        <taxon>Heunggongvirae</taxon>
        <taxon>Uroviricota</taxon>
        <taxon>Caudoviricetes</taxon>
        <taxon>Jimmervirus</taxon>
        <taxon>Jimmervirus osiris</taxon>
    </lineage>
</organism>
<dbReference type="EMBL" id="KT151956">
    <property type="protein sequence ID" value="ALA07398.1"/>
    <property type="molecule type" value="Genomic_DNA"/>
</dbReference>
<gene>
    <name evidence="1" type="ORF">OSIRIS_97</name>
</gene>
<sequence length="107" mass="12423">MKDSSNLVKRYSWVKTFTPIIPAGTGPTYPSVDHAIHEILSDILEMTVDSHVDITDQELNKFTDMLMVGLGIEVWDDGTYIIFPDYEIKIETMERWKFDKMPEFNGY</sequence>
<evidence type="ECO:0000313" key="2">
    <source>
        <dbReference type="Proteomes" id="UP000202966"/>
    </source>
</evidence>
<name>A0A0K2CNV4_9CAUD</name>
<dbReference type="OrthoDB" id="31915at10239"/>
<proteinExistence type="predicted"/>
<accession>A0A0K2CNV4</accession>
<reference evidence="1 2" key="1">
    <citation type="journal article" date="2015" name="Genome Announc.">
        <title>Genome Sequences of Five Additional Brevibacillus laterosporus Bacteriophages.</title>
        <authorList>
            <person name="Merrill B.D."/>
            <person name="Berg J.A."/>
            <person name="Graves K.A."/>
            <person name="Ward A.T."/>
            <person name="Hilton J.A."/>
            <person name="Wake B.N."/>
            <person name="Grose J.H."/>
            <person name="Breakwell D.P."/>
            <person name="Burnett S.H."/>
        </authorList>
    </citation>
    <scope>NUCLEOTIDE SEQUENCE [LARGE SCALE GENOMIC DNA]</scope>
</reference>
<dbReference type="RefSeq" id="YP_009215111.1">
    <property type="nucleotide sequence ID" value="NC_028969.1"/>
</dbReference>
<evidence type="ECO:0000313" key="1">
    <source>
        <dbReference type="EMBL" id="ALA07398.1"/>
    </source>
</evidence>
<protein>
    <submittedName>
        <fullName evidence="1">Uncharacterized protein</fullName>
    </submittedName>
</protein>
<dbReference type="GeneID" id="26641436"/>
<dbReference type="KEGG" id="vg:26641436"/>
<keyword evidence="2" id="KW-1185">Reference proteome</keyword>